<evidence type="ECO:0000313" key="10">
    <source>
        <dbReference type="Proteomes" id="UP000629468"/>
    </source>
</evidence>
<dbReference type="InterPro" id="IPR023296">
    <property type="entry name" value="Glyco_hydro_beta-prop_sf"/>
</dbReference>
<dbReference type="AlphaFoldDB" id="A0A8H7C2C9"/>
<evidence type="ECO:0000313" key="9">
    <source>
        <dbReference type="EMBL" id="KAF7760758.1"/>
    </source>
</evidence>
<evidence type="ECO:0000256" key="4">
    <source>
        <dbReference type="PIRSR" id="PIRSR606710-1"/>
    </source>
</evidence>
<feature type="active site" description="Proton donor" evidence="4">
    <location>
        <position position="210"/>
    </location>
</feature>
<name>A0A8H7C2C9_AGABI</name>
<gene>
    <name evidence="9" type="ORF">Agabi119p4_10167</name>
</gene>
<dbReference type="GO" id="GO:0004553">
    <property type="term" value="F:hydrolase activity, hydrolyzing O-glycosyl compounds"/>
    <property type="evidence" value="ECO:0007669"/>
    <property type="project" value="InterPro"/>
</dbReference>
<evidence type="ECO:0000256" key="5">
    <source>
        <dbReference type="PIRSR" id="PIRSR606710-2"/>
    </source>
</evidence>
<evidence type="ECO:0000256" key="6">
    <source>
        <dbReference type="RuleBase" id="RU361187"/>
    </source>
</evidence>
<evidence type="ECO:0000256" key="3">
    <source>
        <dbReference type="ARBA" id="ARBA00023295"/>
    </source>
</evidence>
<keyword evidence="7" id="KW-0732">Signal</keyword>
<dbReference type="SUPFAM" id="SSF75005">
    <property type="entry name" value="Arabinanase/levansucrase/invertase"/>
    <property type="match status" value="1"/>
</dbReference>
<comment type="caution">
    <text evidence="9">The sequence shown here is derived from an EMBL/GenBank/DDBJ whole genome shotgun (WGS) entry which is preliminary data.</text>
</comment>
<organism evidence="9 10">
    <name type="scientific">Agaricus bisporus var. burnettii</name>
    <dbReference type="NCBI Taxonomy" id="192524"/>
    <lineage>
        <taxon>Eukaryota</taxon>
        <taxon>Fungi</taxon>
        <taxon>Dikarya</taxon>
        <taxon>Basidiomycota</taxon>
        <taxon>Agaricomycotina</taxon>
        <taxon>Agaricomycetes</taxon>
        <taxon>Agaricomycetidae</taxon>
        <taxon>Agaricales</taxon>
        <taxon>Agaricineae</taxon>
        <taxon>Agaricaceae</taxon>
        <taxon>Agaricus</taxon>
    </lineage>
</organism>
<dbReference type="Pfam" id="PF04616">
    <property type="entry name" value="Glyco_hydro_43"/>
    <property type="match status" value="1"/>
</dbReference>
<dbReference type="SUPFAM" id="SSF49899">
    <property type="entry name" value="Concanavalin A-like lectins/glucanases"/>
    <property type="match status" value="1"/>
</dbReference>
<dbReference type="PANTHER" id="PTHR42812:SF16">
    <property type="entry name" value="HYDROLASE, PUTATIVE (AFU_ORTHOLOGUE AFUA_7G06110)-RELATED"/>
    <property type="match status" value="1"/>
</dbReference>
<accession>A0A8H7C2C9</accession>
<keyword evidence="2 6" id="KW-0378">Hydrolase</keyword>
<feature type="active site" description="Proton acceptor" evidence="4">
    <location>
        <position position="34"/>
    </location>
</feature>
<dbReference type="Proteomes" id="UP000629468">
    <property type="component" value="Unassembled WGS sequence"/>
</dbReference>
<feature type="site" description="Important for catalytic activity, responsible for pKa modulation of the active site Glu and correct orientation of both the proton donor and substrate" evidence="5">
    <location>
        <position position="149"/>
    </location>
</feature>
<feature type="domain" description="Beta-xylosidase C-terminal Concanavalin A-like" evidence="8">
    <location>
        <begin position="372"/>
        <end position="581"/>
    </location>
</feature>
<proteinExistence type="inferred from homology"/>
<evidence type="ECO:0000259" key="8">
    <source>
        <dbReference type="Pfam" id="PF17851"/>
    </source>
</evidence>
<dbReference type="InterPro" id="IPR013320">
    <property type="entry name" value="ConA-like_dom_sf"/>
</dbReference>
<dbReference type="CDD" id="cd18617">
    <property type="entry name" value="GH43_XynB-like"/>
    <property type="match status" value="1"/>
</dbReference>
<feature type="signal peptide" evidence="7">
    <location>
        <begin position="1"/>
        <end position="18"/>
    </location>
</feature>
<keyword evidence="3 6" id="KW-0326">Glycosidase</keyword>
<protein>
    <submittedName>
        <fullName evidence="9">CAZyme family GH43</fullName>
    </submittedName>
</protein>
<reference evidence="9 10" key="1">
    <citation type="journal article" name="Sci. Rep.">
        <title>Telomere-to-telomere assembled and centromere annotated genomes of the two main subspecies of the button mushroom Agaricus bisporus reveal especially polymorphic chromosome ends.</title>
        <authorList>
            <person name="Sonnenberg A.S.M."/>
            <person name="Sedaghat-Telgerd N."/>
            <person name="Lavrijssen B."/>
            <person name="Ohm R.A."/>
            <person name="Hendrickx P.M."/>
            <person name="Scholtmeijer K."/>
            <person name="Baars J.J.P."/>
            <person name="van Peer A."/>
        </authorList>
    </citation>
    <scope>NUCLEOTIDE SEQUENCE [LARGE SCALE GENOMIC DNA]</scope>
    <source>
        <strain evidence="9 10">H119_p4</strain>
    </source>
</reference>
<dbReference type="EMBL" id="JABXXO010000014">
    <property type="protein sequence ID" value="KAF7760758.1"/>
    <property type="molecule type" value="Genomic_DNA"/>
</dbReference>
<sequence>MLLSLLSLALTVAASVLGVTHLQRNPILPGWNPDPTILRVGEDYFIATSTFEYFPGHPIYHSKNLVDWTHVGHGLNRPSQLALFGTPSDAGVWAPSLRYHDGTYYLTSTTRYVYTEELRLFPRSFYVTTKDIFSNNWSDPIYFDSLGYDGDLFWDTNGDVYLTWSGINNNEDKIYSIYQSKIDLETGTSLTPAEIIFNGTLPHDSAARPEGPHIYYINSTYYLLIAEGGTGITHRSTIQRSTTSPAGPWENNPNNPILYNGANTSLSVQNTGHADIVQAIDGSWWGVALGVRPQGAEDDDLRLSREQLGRETFLFPVTWVDGWPVFNNGRPLSEVVLSHEDADNDGKGGITSREAHIEEAKKPDSESFYYNNFKSHTLDNSFYFLRTPYAPFHTLLPSGSLEIKPNSYAIGDRDSPAMILRKQTSHQEVFETELEFSEPRTRLEEAGISIFYGDSLHNEVGITGGGPGGGRSVVVRTVTLNQQVGPWALTTANATVTNTTYISLSSTTEPVRLRIEASPMEYTLLYAEGKQGEWNEVARFDGSVLSTPPAGGFFFKGAAFAIYNTGNGKPSLTKARFGYWRQGQFS</sequence>
<dbReference type="Gene3D" id="2.115.10.20">
    <property type="entry name" value="Glycosyl hydrolase domain, family 43"/>
    <property type="match status" value="1"/>
</dbReference>
<dbReference type="Pfam" id="PF17851">
    <property type="entry name" value="GH43_C2"/>
    <property type="match status" value="1"/>
</dbReference>
<dbReference type="InterPro" id="IPR041542">
    <property type="entry name" value="GH43_C2"/>
</dbReference>
<dbReference type="InterPro" id="IPR051795">
    <property type="entry name" value="Glycosyl_Hydrlase_43"/>
</dbReference>
<comment type="similarity">
    <text evidence="1 6">Belongs to the glycosyl hydrolase 43 family.</text>
</comment>
<dbReference type="PANTHER" id="PTHR42812">
    <property type="entry name" value="BETA-XYLOSIDASE"/>
    <property type="match status" value="1"/>
</dbReference>
<evidence type="ECO:0000256" key="7">
    <source>
        <dbReference type="SAM" id="SignalP"/>
    </source>
</evidence>
<feature type="chain" id="PRO_5034271115" evidence="7">
    <location>
        <begin position="19"/>
        <end position="586"/>
    </location>
</feature>
<evidence type="ECO:0000256" key="2">
    <source>
        <dbReference type="ARBA" id="ARBA00022801"/>
    </source>
</evidence>
<dbReference type="Gene3D" id="2.60.120.200">
    <property type="match status" value="1"/>
</dbReference>
<dbReference type="GO" id="GO:0005975">
    <property type="term" value="P:carbohydrate metabolic process"/>
    <property type="evidence" value="ECO:0007669"/>
    <property type="project" value="InterPro"/>
</dbReference>
<evidence type="ECO:0000256" key="1">
    <source>
        <dbReference type="ARBA" id="ARBA00009865"/>
    </source>
</evidence>
<dbReference type="InterPro" id="IPR006710">
    <property type="entry name" value="Glyco_hydro_43"/>
</dbReference>